<dbReference type="Pfam" id="PF00885">
    <property type="entry name" value="DMRL_synthase"/>
    <property type="match status" value="1"/>
</dbReference>
<keyword evidence="5" id="KW-0808">Transferase</keyword>
<organism evidence="7">
    <name type="scientific">freshwater metagenome</name>
    <dbReference type="NCBI Taxonomy" id="449393"/>
    <lineage>
        <taxon>unclassified sequences</taxon>
        <taxon>metagenomes</taxon>
        <taxon>ecological metagenomes</taxon>
    </lineage>
</organism>
<dbReference type="InterPro" id="IPR034964">
    <property type="entry name" value="LS"/>
</dbReference>
<dbReference type="HAMAP" id="MF_00178">
    <property type="entry name" value="Lumazine_synth"/>
    <property type="match status" value="1"/>
</dbReference>
<evidence type="ECO:0000256" key="2">
    <source>
        <dbReference type="ARBA" id="ARBA00007424"/>
    </source>
</evidence>
<dbReference type="GO" id="GO:0005829">
    <property type="term" value="C:cytosol"/>
    <property type="evidence" value="ECO:0007669"/>
    <property type="project" value="TreeGrafter"/>
</dbReference>
<proteinExistence type="inferred from homology"/>
<comment type="pathway">
    <text evidence="1">Cofactor biosynthesis; riboflavin biosynthesis; riboflavin from 2-hydroxy-3-oxobutyl phosphate and 5-amino-6-(D-ribitylamino)uracil: step 1/2.</text>
</comment>
<dbReference type="CDD" id="cd09209">
    <property type="entry name" value="Lumazine_synthase-I"/>
    <property type="match status" value="1"/>
</dbReference>
<dbReference type="InterPro" id="IPR002180">
    <property type="entry name" value="LS/RS"/>
</dbReference>
<protein>
    <recommendedName>
        <fullName evidence="3">6,7-dimethyl-8-ribityllumazine synthase</fullName>
        <ecNumber evidence="3">2.5.1.78</ecNumber>
    </recommendedName>
</protein>
<evidence type="ECO:0000256" key="6">
    <source>
        <dbReference type="ARBA" id="ARBA00048785"/>
    </source>
</evidence>
<dbReference type="PANTHER" id="PTHR21058">
    <property type="entry name" value="6,7-DIMETHYL-8-RIBITYLLUMAZINE SYNTHASE DMRL SYNTHASE LUMAZINE SYNTHASE"/>
    <property type="match status" value="1"/>
</dbReference>
<name>A0A6J6PKK8_9ZZZZ</name>
<gene>
    <name evidence="7" type="ORF">UFOPK2602_00541</name>
    <name evidence="8" type="ORF">UFOPK2806_00797</name>
    <name evidence="9" type="ORF">UFOPK3417_00175</name>
    <name evidence="10" type="ORF">UFOPK4306_00174</name>
</gene>
<evidence type="ECO:0000313" key="9">
    <source>
        <dbReference type="EMBL" id="CAB4860105.1"/>
    </source>
</evidence>
<dbReference type="EMBL" id="CAEZXX010000025">
    <property type="protein sequence ID" value="CAB4700050.1"/>
    <property type="molecule type" value="Genomic_DNA"/>
</dbReference>
<dbReference type="SUPFAM" id="SSF52121">
    <property type="entry name" value="Lumazine synthase"/>
    <property type="match status" value="1"/>
</dbReference>
<dbReference type="NCBIfam" id="TIGR00114">
    <property type="entry name" value="lumazine-synth"/>
    <property type="match status" value="1"/>
</dbReference>
<accession>A0A6J6PKK8</accession>
<dbReference type="PANTHER" id="PTHR21058:SF0">
    <property type="entry name" value="6,7-DIMETHYL-8-RIBITYLLUMAZINE SYNTHASE"/>
    <property type="match status" value="1"/>
</dbReference>
<dbReference type="EMBL" id="CAFBQP010000004">
    <property type="protein sequence ID" value="CAB5052728.1"/>
    <property type="molecule type" value="Genomic_DNA"/>
</dbReference>
<dbReference type="GO" id="GO:0009231">
    <property type="term" value="P:riboflavin biosynthetic process"/>
    <property type="evidence" value="ECO:0007669"/>
    <property type="project" value="UniProtKB-UniPathway"/>
</dbReference>
<dbReference type="GO" id="GO:0009349">
    <property type="term" value="C:riboflavin synthase complex"/>
    <property type="evidence" value="ECO:0007669"/>
    <property type="project" value="InterPro"/>
</dbReference>
<dbReference type="AlphaFoldDB" id="A0A6J6PKK8"/>
<reference evidence="7" key="1">
    <citation type="submission" date="2020-05" db="EMBL/GenBank/DDBJ databases">
        <authorList>
            <person name="Chiriac C."/>
            <person name="Salcher M."/>
            <person name="Ghai R."/>
            <person name="Kavagutti S V."/>
        </authorList>
    </citation>
    <scope>NUCLEOTIDE SEQUENCE</scope>
</reference>
<evidence type="ECO:0000256" key="3">
    <source>
        <dbReference type="ARBA" id="ARBA00012664"/>
    </source>
</evidence>
<evidence type="ECO:0000256" key="1">
    <source>
        <dbReference type="ARBA" id="ARBA00004917"/>
    </source>
</evidence>
<dbReference type="UniPathway" id="UPA00275">
    <property type="reaction ID" value="UER00404"/>
</dbReference>
<evidence type="ECO:0000313" key="8">
    <source>
        <dbReference type="EMBL" id="CAB4747359.1"/>
    </source>
</evidence>
<evidence type="ECO:0000313" key="10">
    <source>
        <dbReference type="EMBL" id="CAB5052728.1"/>
    </source>
</evidence>
<dbReference type="Gene3D" id="3.40.50.960">
    <property type="entry name" value="Lumazine/riboflavin synthase"/>
    <property type="match status" value="1"/>
</dbReference>
<dbReference type="EMBL" id="CAEZYY010000007">
    <property type="protein sequence ID" value="CAB4747359.1"/>
    <property type="molecule type" value="Genomic_DNA"/>
</dbReference>
<comment type="similarity">
    <text evidence="2">Belongs to the DMRL synthase family.</text>
</comment>
<dbReference type="GO" id="GO:0000906">
    <property type="term" value="F:6,7-dimethyl-8-ribityllumazine synthase activity"/>
    <property type="evidence" value="ECO:0007669"/>
    <property type="project" value="UniProtKB-EC"/>
</dbReference>
<keyword evidence="4" id="KW-0686">Riboflavin biosynthesis</keyword>
<evidence type="ECO:0000256" key="4">
    <source>
        <dbReference type="ARBA" id="ARBA00022619"/>
    </source>
</evidence>
<evidence type="ECO:0000256" key="5">
    <source>
        <dbReference type="ARBA" id="ARBA00022679"/>
    </source>
</evidence>
<sequence length="162" mass="17183">MSVDLRSGSSSRKPVDGSGLRVAIVSSVFNSAIVDNLVTGARRALEAHGVRPDDVDVIWVPGALEIPQVAKVVADARRHDAIVALGAVIKGDTYHFEVVCDASAAGLMHLSMVTDIVITNGILTVYDEEQARVRSGEDDRNKGYEVAMAALETVVAVRLLSS</sequence>
<dbReference type="EC" id="2.5.1.78" evidence="3"/>
<comment type="catalytic activity">
    <reaction evidence="6">
        <text>(2S)-2-hydroxy-3-oxobutyl phosphate + 5-amino-6-(D-ribitylamino)uracil = 6,7-dimethyl-8-(1-D-ribityl)lumazine + phosphate + 2 H2O + H(+)</text>
        <dbReference type="Rhea" id="RHEA:26152"/>
        <dbReference type="ChEBI" id="CHEBI:15377"/>
        <dbReference type="ChEBI" id="CHEBI:15378"/>
        <dbReference type="ChEBI" id="CHEBI:15934"/>
        <dbReference type="ChEBI" id="CHEBI:43474"/>
        <dbReference type="ChEBI" id="CHEBI:58201"/>
        <dbReference type="ChEBI" id="CHEBI:58830"/>
        <dbReference type="EC" id="2.5.1.78"/>
    </reaction>
</comment>
<dbReference type="InterPro" id="IPR036467">
    <property type="entry name" value="LS/RS_sf"/>
</dbReference>
<dbReference type="EMBL" id="CAFBLR010000007">
    <property type="protein sequence ID" value="CAB4860105.1"/>
    <property type="molecule type" value="Genomic_DNA"/>
</dbReference>
<evidence type="ECO:0000313" key="7">
    <source>
        <dbReference type="EMBL" id="CAB4700050.1"/>
    </source>
</evidence>